<organism evidence="18 19">
    <name type="scientific">Pigmentiphaga litoralis</name>
    <dbReference type="NCBI Taxonomy" id="516702"/>
    <lineage>
        <taxon>Bacteria</taxon>
        <taxon>Pseudomonadati</taxon>
        <taxon>Pseudomonadota</taxon>
        <taxon>Betaproteobacteria</taxon>
        <taxon>Burkholderiales</taxon>
        <taxon>Alcaligenaceae</taxon>
        <taxon>Pigmentiphaga</taxon>
    </lineage>
</organism>
<evidence type="ECO:0000313" key="18">
    <source>
        <dbReference type="EMBL" id="NYE81982.1"/>
    </source>
</evidence>
<keyword evidence="10" id="KW-0573">Peptidoglycan synthesis</keyword>
<evidence type="ECO:0000256" key="14">
    <source>
        <dbReference type="PIRSR" id="PIRSR618044-2"/>
    </source>
</evidence>
<dbReference type="GO" id="GO:0008360">
    <property type="term" value="P:regulation of cell shape"/>
    <property type="evidence" value="ECO:0007669"/>
    <property type="project" value="UniProtKB-KW"/>
</dbReference>
<dbReference type="SUPFAM" id="SSF56601">
    <property type="entry name" value="beta-lactamase/transpeptidase-like"/>
    <property type="match status" value="1"/>
</dbReference>
<gene>
    <name evidence="18" type="ORF">FHW18_001253</name>
</gene>
<comment type="function">
    <text evidence="1">Removes C-terminal D-alanyl residues from sugar-peptide cell wall precursors.</text>
</comment>
<evidence type="ECO:0000256" key="6">
    <source>
        <dbReference type="ARBA" id="ARBA00022670"/>
    </source>
</evidence>
<evidence type="ECO:0000256" key="13">
    <source>
        <dbReference type="PIRSR" id="PIRSR618044-1"/>
    </source>
</evidence>
<comment type="similarity">
    <text evidence="3 15">Belongs to the peptidase S11 family.</text>
</comment>
<keyword evidence="9" id="KW-0133">Cell shape</keyword>
<dbReference type="SMART" id="SM00936">
    <property type="entry name" value="PBP5_C"/>
    <property type="match status" value="1"/>
</dbReference>
<evidence type="ECO:0000256" key="1">
    <source>
        <dbReference type="ARBA" id="ARBA00003217"/>
    </source>
</evidence>
<keyword evidence="11" id="KW-0961">Cell wall biogenesis/degradation</keyword>
<dbReference type="InterPro" id="IPR012338">
    <property type="entry name" value="Beta-lactam/transpept-like"/>
</dbReference>
<dbReference type="EC" id="3.4.16.4" evidence="4"/>
<dbReference type="InterPro" id="IPR001967">
    <property type="entry name" value="Peptidase_S11_N"/>
</dbReference>
<evidence type="ECO:0000256" key="2">
    <source>
        <dbReference type="ARBA" id="ARBA00004752"/>
    </source>
</evidence>
<dbReference type="Proteomes" id="UP000542125">
    <property type="component" value="Unassembled WGS sequence"/>
</dbReference>
<evidence type="ECO:0000256" key="3">
    <source>
        <dbReference type="ARBA" id="ARBA00007164"/>
    </source>
</evidence>
<keyword evidence="7 16" id="KW-0732">Signal</keyword>
<comment type="caution">
    <text evidence="18">The sequence shown here is derived from an EMBL/GenBank/DDBJ whole genome shotgun (WGS) entry which is preliminary data.</text>
</comment>
<proteinExistence type="inferred from homology"/>
<dbReference type="GO" id="GO:0071555">
    <property type="term" value="P:cell wall organization"/>
    <property type="evidence" value="ECO:0007669"/>
    <property type="project" value="UniProtKB-KW"/>
</dbReference>
<feature type="signal peptide" evidence="16">
    <location>
        <begin position="1"/>
        <end position="31"/>
    </location>
</feature>
<keyword evidence="8 18" id="KW-0378">Hydrolase</keyword>
<dbReference type="GO" id="GO:0009002">
    <property type="term" value="F:serine-type D-Ala-D-Ala carboxypeptidase activity"/>
    <property type="evidence" value="ECO:0007669"/>
    <property type="project" value="UniProtKB-EC"/>
</dbReference>
<evidence type="ECO:0000256" key="11">
    <source>
        <dbReference type="ARBA" id="ARBA00023316"/>
    </source>
</evidence>
<name>A0A7Y9IS53_9BURK</name>
<dbReference type="SUPFAM" id="SSF69189">
    <property type="entry name" value="Penicillin-binding protein associated domain"/>
    <property type="match status" value="1"/>
</dbReference>
<feature type="active site" description="Acyl-ester intermediate" evidence="13">
    <location>
        <position position="110"/>
    </location>
</feature>
<dbReference type="EMBL" id="JACBYR010000001">
    <property type="protein sequence ID" value="NYE81982.1"/>
    <property type="molecule type" value="Genomic_DNA"/>
</dbReference>
<evidence type="ECO:0000256" key="7">
    <source>
        <dbReference type="ARBA" id="ARBA00022729"/>
    </source>
</evidence>
<feature type="binding site" evidence="14">
    <location>
        <position position="273"/>
    </location>
    <ligand>
        <name>substrate</name>
    </ligand>
</feature>
<evidence type="ECO:0000256" key="5">
    <source>
        <dbReference type="ARBA" id="ARBA00022645"/>
    </source>
</evidence>
<dbReference type="RefSeq" id="WP_373563368.1">
    <property type="nucleotide sequence ID" value="NZ_JACBYR010000001.1"/>
</dbReference>
<accession>A0A7Y9IS53</accession>
<evidence type="ECO:0000256" key="16">
    <source>
        <dbReference type="SAM" id="SignalP"/>
    </source>
</evidence>
<evidence type="ECO:0000313" key="19">
    <source>
        <dbReference type="Proteomes" id="UP000542125"/>
    </source>
</evidence>
<evidence type="ECO:0000256" key="10">
    <source>
        <dbReference type="ARBA" id="ARBA00022984"/>
    </source>
</evidence>
<dbReference type="InterPro" id="IPR018044">
    <property type="entry name" value="Peptidase_S11"/>
</dbReference>
<keyword evidence="5 18" id="KW-0121">Carboxypeptidase</keyword>
<dbReference type="Gene3D" id="3.40.710.10">
    <property type="entry name" value="DD-peptidase/beta-lactamase superfamily"/>
    <property type="match status" value="1"/>
</dbReference>
<feature type="active site" evidence="13">
    <location>
        <position position="170"/>
    </location>
</feature>
<evidence type="ECO:0000256" key="8">
    <source>
        <dbReference type="ARBA" id="ARBA00022801"/>
    </source>
</evidence>
<feature type="chain" id="PRO_5030746133" description="serine-type D-Ala-D-Ala carboxypeptidase" evidence="16">
    <location>
        <begin position="32"/>
        <end position="429"/>
    </location>
</feature>
<evidence type="ECO:0000256" key="15">
    <source>
        <dbReference type="RuleBase" id="RU004016"/>
    </source>
</evidence>
<protein>
    <recommendedName>
        <fullName evidence="4">serine-type D-Ala-D-Ala carboxypeptidase</fullName>
        <ecNumber evidence="4">3.4.16.4</ecNumber>
    </recommendedName>
</protein>
<sequence>MNLRSTLGATGRRYALTALASAMLVTSTALPAAFAAAPTPTAPATAAGPAAAPAATTSSAQPSAPSMSSVGLLSAIPAPAIAARSWVTIDVTSDQVLAEDRADERVEPASLTKVMSAYLVFNALKEKRLTLDQTINVSQKAWRTGGSRMFIEPRKPVTVDELIRGMIIQSGNDATVALAEAVSGTEEAFATLMNQEALRLGLNNTHFVNSTGLPDPTHVTTARDLALLAKRLIQDHPAYYSTYYKERQFTYNKISQPNRNRLLFLDPSVDGMKTGHTDAAGYCLIASAMRGDRRILTVMVGASSEHSRSQESLKLMNWSFQNFDTVRVYAANQAVAEPPVWKGSAKTAKLGSPQPIWVTVPRGQAGNIKSGIERTDPLVAPLLPGQQVGTLKLTLNDKPVREVPLVVLEPVELAGIFGRAFDAMRLWFK</sequence>
<dbReference type="PANTHER" id="PTHR21581">
    <property type="entry name" value="D-ALANYL-D-ALANINE CARBOXYPEPTIDASE"/>
    <property type="match status" value="1"/>
</dbReference>
<dbReference type="InterPro" id="IPR015956">
    <property type="entry name" value="Peniciliin-bd_prot_C_sf"/>
</dbReference>
<dbReference type="Gene3D" id="2.60.410.10">
    <property type="entry name" value="D-Ala-D-Ala carboxypeptidase, C-terminal domain"/>
    <property type="match status" value="1"/>
</dbReference>
<dbReference type="InterPro" id="IPR037167">
    <property type="entry name" value="Peptidase_S11_C_sf"/>
</dbReference>
<dbReference type="Pfam" id="PF00768">
    <property type="entry name" value="Peptidase_S11"/>
    <property type="match status" value="1"/>
</dbReference>
<comment type="pathway">
    <text evidence="2">Cell wall biogenesis; peptidoglycan biosynthesis.</text>
</comment>
<evidence type="ECO:0000256" key="9">
    <source>
        <dbReference type="ARBA" id="ARBA00022960"/>
    </source>
</evidence>
<dbReference type="GO" id="GO:0006508">
    <property type="term" value="P:proteolysis"/>
    <property type="evidence" value="ECO:0007669"/>
    <property type="project" value="UniProtKB-KW"/>
</dbReference>
<evidence type="ECO:0000256" key="12">
    <source>
        <dbReference type="ARBA" id="ARBA00034000"/>
    </source>
</evidence>
<comment type="catalytic activity">
    <reaction evidence="12">
        <text>Preferential cleavage: (Ac)2-L-Lys-D-Ala-|-D-Ala. Also transpeptidation of peptidyl-alanyl moieties that are N-acyl substituents of D-alanine.</text>
        <dbReference type="EC" id="3.4.16.4"/>
    </reaction>
</comment>
<keyword evidence="6" id="KW-0645">Protease</keyword>
<evidence type="ECO:0000256" key="4">
    <source>
        <dbReference type="ARBA" id="ARBA00012448"/>
    </source>
</evidence>
<feature type="domain" description="Peptidase S11 D-Ala-D-Ala carboxypeptidase A C-terminal" evidence="17">
    <location>
        <begin position="323"/>
        <end position="413"/>
    </location>
</feature>
<dbReference type="GO" id="GO:0009252">
    <property type="term" value="P:peptidoglycan biosynthetic process"/>
    <property type="evidence" value="ECO:0007669"/>
    <property type="project" value="UniProtKB-UniPathway"/>
</dbReference>
<evidence type="ECO:0000259" key="17">
    <source>
        <dbReference type="SMART" id="SM00936"/>
    </source>
</evidence>
<feature type="active site" description="Proton acceptor" evidence="13">
    <location>
        <position position="113"/>
    </location>
</feature>
<dbReference type="PRINTS" id="PR00725">
    <property type="entry name" value="DADACBPTASE1"/>
</dbReference>
<dbReference type="InterPro" id="IPR012907">
    <property type="entry name" value="Peptidase_S11_C"/>
</dbReference>
<dbReference type="Pfam" id="PF07943">
    <property type="entry name" value="PBP5_C"/>
    <property type="match status" value="1"/>
</dbReference>
<dbReference type="AlphaFoldDB" id="A0A7Y9IS53"/>
<dbReference type="PANTHER" id="PTHR21581:SF6">
    <property type="entry name" value="TRAFFICKING PROTEIN PARTICLE COMPLEX SUBUNIT 12"/>
    <property type="match status" value="1"/>
</dbReference>
<keyword evidence="19" id="KW-1185">Reference proteome</keyword>
<dbReference type="UniPathway" id="UPA00219"/>
<reference evidence="18 19" key="1">
    <citation type="submission" date="2020-07" db="EMBL/GenBank/DDBJ databases">
        <title>Genomic Encyclopedia of Type Strains, Phase IV (KMG-V): Genome sequencing to study the core and pangenomes of soil and plant-associated prokaryotes.</title>
        <authorList>
            <person name="Whitman W."/>
        </authorList>
    </citation>
    <scope>NUCLEOTIDE SEQUENCE [LARGE SCALE GENOMIC DNA]</scope>
    <source>
        <strain evidence="18 19">SAS40</strain>
    </source>
</reference>